<name>A0ABT3Y8K6_9FLAO</name>
<feature type="transmembrane region" description="Helical" evidence="1">
    <location>
        <begin position="324"/>
        <end position="341"/>
    </location>
</feature>
<evidence type="ECO:0000256" key="1">
    <source>
        <dbReference type="SAM" id="Phobius"/>
    </source>
</evidence>
<feature type="transmembrane region" description="Helical" evidence="1">
    <location>
        <begin position="71"/>
        <end position="92"/>
    </location>
</feature>
<feature type="transmembrane region" description="Helical" evidence="1">
    <location>
        <begin position="196"/>
        <end position="211"/>
    </location>
</feature>
<feature type="transmembrane region" description="Helical" evidence="1">
    <location>
        <begin position="39"/>
        <end position="59"/>
    </location>
</feature>
<feature type="transmembrane region" description="Helical" evidence="1">
    <location>
        <begin position="353"/>
        <end position="374"/>
    </location>
</feature>
<feature type="transmembrane region" description="Helical" evidence="1">
    <location>
        <begin position="223"/>
        <end position="248"/>
    </location>
</feature>
<feature type="transmembrane region" description="Helical" evidence="1">
    <location>
        <begin position="260"/>
        <end position="281"/>
    </location>
</feature>
<keyword evidence="1" id="KW-1133">Transmembrane helix</keyword>
<keyword evidence="1" id="KW-0472">Membrane</keyword>
<comment type="caution">
    <text evidence="2">The sequence shown here is derived from an EMBL/GenBank/DDBJ whole genome shotgun (WGS) entry which is preliminary data.</text>
</comment>
<reference evidence="2" key="1">
    <citation type="submission" date="2022-10" db="EMBL/GenBank/DDBJ databases">
        <title>Chryseobacterium sp. nov., a novel bacterial species.</title>
        <authorList>
            <person name="Cao Y."/>
        </authorList>
    </citation>
    <scope>NUCLEOTIDE SEQUENCE</scope>
    <source>
        <strain evidence="2">KC 927</strain>
    </source>
</reference>
<evidence type="ECO:0000313" key="2">
    <source>
        <dbReference type="EMBL" id="MCX8534306.1"/>
    </source>
</evidence>
<feature type="transmembrane region" description="Helical" evidence="1">
    <location>
        <begin position="302"/>
        <end position="318"/>
    </location>
</feature>
<dbReference type="Proteomes" id="UP001070176">
    <property type="component" value="Unassembled WGS sequence"/>
</dbReference>
<evidence type="ECO:0008006" key="4">
    <source>
        <dbReference type="Google" id="ProtNLM"/>
    </source>
</evidence>
<feature type="transmembrane region" description="Helical" evidence="1">
    <location>
        <begin position="136"/>
        <end position="167"/>
    </location>
</feature>
<sequence length="385" mass="44391">MNQFNFINKNSMMKLALFIIYFTVNLLFVVKYGVRQEKISIWILVSLFLGFHILIYKAEPFVIKKIKISKSVLYFFLLIIITVSVVLCHLIDSPYKVNIDRWQTIEYCLRDWLKGDFFYDKPNFIGQMPSYLPGQLLAAVGFYLIGNVGYLQVFAFVVFMVTILALFKSNNIRLLAAFLLISSLSFIYEIVCKSDFISSFIFVSLFIVFWHKKFPDNYFTKPFLLGLILGFLCLTRSLVIIPLLLFLLNPFFKASNSDKLKAIIGFIISFSFLLATVIFPVKSFEYLKEFNPLKTQGQGSEFIMLFFVIMTVVISFFIKSIQQVFFYSALIYFLLIGSFLIESSLNGIVYNHLGITYLASALPFAIIGYCFLISENLNLPLDNVN</sequence>
<proteinExistence type="predicted"/>
<gene>
    <name evidence="2" type="ORF">OEA66_18320</name>
</gene>
<evidence type="ECO:0000313" key="3">
    <source>
        <dbReference type="Proteomes" id="UP001070176"/>
    </source>
</evidence>
<organism evidence="2 3">
    <name type="scientific">Chryseobacterium luquanense</name>
    <dbReference type="NCBI Taxonomy" id="2983766"/>
    <lineage>
        <taxon>Bacteria</taxon>
        <taxon>Pseudomonadati</taxon>
        <taxon>Bacteroidota</taxon>
        <taxon>Flavobacteriia</taxon>
        <taxon>Flavobacteriales</taxon>
        <taxon>Weeksellaceae</taxon>
        <taxon>Chryseobacterium group</taxon>
        <taxon>Chryseobacterium</taxon>
    </lineage>
</organism>
<feature type="transmembrane region" description="Helical" evidence="1">
    <location>
        <begin position="12"/>
        <end position="33"/>
    </location>
</feature>
<dbReference type="EMBL" id="JAOVZV010000022">
    <property type="protein sequence ID" value="MCX8534306.1"/>
    <property type="molecule type" value="Genomic_DNA"/>
</dbReference>
<protein>
    <recommendedName>
        <fullName evidence="4">Glycosyltransferase RgtA/B/C/D-like domain-containing protein</fullName>
    </recommendedName>
</protein>
<keyword evidence="1" id="KW-0812">Transmembrane</keyword>
<feature type="transmembrane region" description="Helical" evidence="1">
    <location>
        <begin position="174"/>
        <end position="190"/>
    </location>
</feature>
<accession>A0ABT3Y8K6</accession>
<keyword evidence="3" id="KW-1185">Reference proteome</keyword>